<dbReference type="Proteomes" id="UP000030764">
    <property type="component" value="Unassembled WGS sequence"/>
</dbReference>
<evidence type="ECO:0000313" key="2">
    <source>
        <dbReference type="Proteomes" id="UP000030764"/>
    </source>
</evidence>
<protein>
    <submittedName>
        <fullName evidence="1">Uncharacterized protein</fullName>
    </submittedName>
</protein>
<evidence type="ECO:0000313" key="1">
    <source>
        <dbReference type="EMBL" id="KFD51995.1"/>
    </source>
</evidence>
<keyword evidence="2" id="KW-1185">Reference proteome</keyword>
<dbReference type="EMBL" id="KL363233">
    <property type="protein sequence ID" value="KFD51995.1"/>
    <property type="molecule type" value="Genomic_DNA"/>
</dbReference>
<organism evidence="1 2">
    <name type="scientific">Trichuris suis</name>
    <name type="common">pig whipworm</name>
    <dbReference type="NCBI Taxonomy" id="68888"/>
    <lineage>
        <taxon>Eukaryota</taxon>
        <taxon>Metazoa</taxon>
        <taxon>Ecdysozoa</taxon>
        <taxon>Nematoda</taxon>
        <taxon>Enoplea</taxon>
        <taxon>Dorylaimia</taxon>
        <taxon>Trichinellida</taxon>
        <taxon>Trichuridae</taxon>
        <taxon>Trichuris</taxon>
    </lineage>
</organism>
<proteinExistence type="predicted"/>
<dbReference type="AlphaFoldDB" id="A0A085M449"/>
<name>A0A085M449_9BILA</name>
<reference evidence="1 2" key="1">
    <citation type="journal article" date="2014" name="Nat. Genet.">
        <title>Genome and transcriptome of the porcine whipworm Trichuris suis.</title>
        <authorList>
            <person name="Jex A.R."/>
            <person name="Nejsum P."/>
            <person name="Schwarz E.M."/>
            <person name="Hu L."/>
            <person name="Young N.D."/>
            <person name="Hall R.S."/>
            <person name="Korhonen P.K."/>
            <person name="Liao S."/>
            <person name="Thamsborg S."/>
            <person name="Xia J."/>
            <person name="Xu P."/>
            <person name="Wang S."/>
            <person name="Scheerlinck J.P."/>
            <person name="Hofmann A."/>
            <person name="Sternberg P.W."/>
            <person name="Wang J."/>
            <person name="Gasser R.B."/>
        </authorList>
    </citation>
    <scope>NUCLEOTIDE SEQUENCE [LARGE SCALE GENOMIC DNA]</scope>
    <source>
        <strain evidence="1">DCEP-RM93M</strain>
    </source>
</reference>
<gene>
    <name evidence="1" type="ORF">M513_07127</name>
</gene>
<sequence>MGHGRKKVPYPWQKKLSYRHEAGAVKVPRVEIHEAIYTRQNACGESHMTKRRWEAAPSSINQTKYMRLYTLGKMPAESRI</sequence>
<accession>A0A085M449</accession>